<dbReference type="GeneTree" id="ENSGT00940000155975"/>
<dbReference type="InterPro" id="IPR017157">
    <property type="entry name" value="Arylacetamide_deacetylase"/>
</dbReference>
<keyword evidence="7" id="KW-1185">Reference proteome</keyword>
<feature type="active site" evidence="4">
    <location>
        <position position="189"/>
    </location>
</feature>
<dbReference type="OrthoDB" id="408631at2759"/>
<evidence type="ECO:0000256" key="1">
    <source>
        <dbReference type="ARBA" id="ARBA00010515"/>
    </source>
</evidence>
<evidence type="ECO:0000259" key="5">
    <source>
        <dbReference type="Pfam" id="PF07859"/>
    </source>
</evidence>
<dbReference type="AlphaFoldDB" id="F7GEA2"/>
<reference evidence="6" key="2">
    <citation type="submission" date="2025-08" db="UniProtKB">
        <authorList>
            <consortium name="Ensembl"/>
        </authorList>
    </citation>
    <scope>IDENTIFICATION</scope>
</reference>
<dbReference type="GO" id="GO:0016020">
    <property type="term" value="C:membrane"/>
    <property type="evidence" value="ECO:0007669"/>
    <property type="project" value="InterPro"/>
</dbReference>
<evidence type="ECO:0000256" key="2">
    <source>
        <dbReference type="ARBA" id="ARBA00022801"/>
    </source>
</evidence>
<accession>F7GEA2</accession>
<dbReference type="OMA" id="DHVYTEP"/>
<dbReference type="KEGG" id="mdo:100011527"/>
<dbReference type="InterPro" id="IPR050300">
    <property type="entry name" value="GDXG_lipolytic_enzyme"/>
</dbReference>
<dbReference type="PIRSF" id="PIRSF037251">
    <property type="entry name" value="Arylacetamide_deacetylase"/>
    <property type="match status" value="1"/>
</dbReference>
<dbReference type="Gene3D" id="3.40.50.1820">
    <property type="entry name" value="alpha/beta hydrolase"/>
    <property type="match status" value="1"/>
</dbReference>
<dbReference type="Proteomes" id="UP000002280">
    <property type="component" value="Chromosome 7"/>
</dbReference>
<dbReference type="Bgee" id="ENSMODG00000021282">
    <property type="expression patterns" value="Expressed in blood and 7 other cell types or tissues"/>
</dbReference>
<dbReference type="Pfam" id="PF07859">
    <property type="entry name" value="Abhydrolase_3"/>
    <property type="match status" value="2"/>
</dbReference>
<proteinExistence type="inferred from homology"/>
<dbReference type="InterPro" id="IPR029058">
    <property type="entry name" value="AB_hydrolase_fold"/>
</dbReference>
<organism evidence="6 7">
    <name type="scientific">Monodelphis domestica</name>
    <name type="common">Gray short-tailed opossum</name>
    <dbReference type="NCBI Taxonomy" id="13616"/>
    <lineage>
        <taxon>Eukaryota</taxon>
        <taxon>Metazoa</taxon>
        <taxon>Chordata</taxon>
        <taxon>Craniata</taxon>
        <taxon>Vertebrata</taxon>
        <taxon>Euteleostomi</taxon>
        <taxon>Mammalia</taxon>
        <taxon>Metatheria</taxon>
        <taxon>Didelphimorphia</taxon>
        <taxon>Didelphidae</taxon>
        <taxon>Monodelphis</taxon>
    </lineage>
</organism>
<dbReference type="PANTHER" id="PTHR48081">
    <property type="entry name" value="AB HYDROLASE SUPERFAMILY PROTEIN C4A8.06C"/>
    <property type="match status" value="1"/>
</dbReference>
<name>F7GEA2_MONDO</name>
<dbReference type="InterPro" id="IPR013094">
    <property type="entry name" value="AB_hydrolase_3"/>
</dbReference>
<sequence length="403" mass="45395">MGYKALGTVVAFLLLAYYVYSPVPENMEEPWKIIFFNSCCKIFVKLGLLVEKLGLMHHGEFFLMTTNLLYTAAISDENLTVTDTTFVGIPVRLYVPTKKVNGLKRAVIYIHGGAISFGSPAMLPYDVLARNLAGRLDAVVASSDYRLTPKYRYPAQLEDILSMTKFFLQGEILAKYGVDPSRVCISGDSVGATAAAIVTQIIMADPEVKNKLKMQALIYPFLQMFHTDSPSYRENEHGLFLTKPLLMKLMTEGFATDESLEQAFAANQHIPAKFSHLFKFVNWSALLPEKFKKNHLYTNPTYGNSKMLERFPNIVDHRVSPLLANDSILSQLPLTYILTCEHDILRDDGLMYAARLRNNGVQVVHDHVEDGFHASIFFITAPFDLRVSFKIVNLYLNGINENL</sequence>
<dbReference type="ESTHER" id="mondo-f7gea2">
    <property type="family name" value="Arylacetamide_deacetylase"/>
</dbReference>
<dbReference type="GeneID" id="100011527"/>
<dbReference type="SUPFAM" id="SSF53474">
    <property type="entry name" value="alpha/beta-Hydrolases"/>
    <property type="match status" value="1"/>
</dbReference>
<dbReference type="HOGENOM" id="CLU_012494_12_0_1"/>
<feature type="domain" description="Alpha/beta hydrolase fold-3" evidence="5">
    <location>
        <begin position="315"/>
        <end position="374"/>
    </location>
</feature>
<feature type="domain" description="Alpha/beta hydrolase fold-3" evidence="5">
    <location>
        <begin position="107"/>
        <end position="262"/>
    </location>
</feature>
<reference evidence="6 7" key="1">
    <citation type="journal article" date="2007" name="Nature">
        <title>Genome of the marsupial Monodelphis domestica reveals innovation in non-coding sequences.</title>
        <authorList>
            <person name="Mikkelsen T.S."/>
            <person name="Wakefield M.J."/>
            <person name="Aken B."/>
            <person name="Amemiya C.T."/>
            <person name="Chang J.L."/>
            <person name="Duke S."/>
            <person name="Garber M."/>
            <person name="Gentles A.J."/>
            <person name="Goodstadt L."/>
            <person name="Heger A."/>
            <person name="Jurka J."/>
            <person name="Kamal M."/>
            <person name="Mauceli E."/>
            <person name="Searle S.M."/>
            <person name="Sharpe T."/>
            <person name="Baker M.L."/>
            <person name="Batzer M.A."/>
            <person name="Benos P.V."/>
            <person name="Belov K."/>
            <person name="Clamp M."/>
            <person name="Cook A."/>
            <person name="Cuff J."/>
            <person name="Das R."/>
            <person name="Davidow L."/>
            <person name="Deakin J.E."/>
            <person name="Fazzari M.J."/>
            <person name="Glass J.L."/>
            <person name="Grabherr M."/>
            <person name="Greally J.M."/>
            <person name="Gu W."/>
            <person name="Hore T.A."/>
            <person name="Huttley G.A."/>
            <person name="Kleber M."/>
            <person name="Jirtle R.L."/>
            <person name="Koina E."/>
            <person name="Lee J.T."/>
            <person name="Mahony S."/>
            <person name="Marra M.A."/>
            <person name="Miller R.D."/>
            <person name="Nicholls R.D."/>
            <person name="Oda M."/>
            <person name="Papenfuss A.T."/>
            <person name="Parra Z.E."/>
            <person name="Pollock D.D."/>
            <person name="Ray D.A."/>
            <person name="Schein J.E."/>
            <person name="Speed T.P."/>
            <person name="Thompson K."/>
            <person name="VandeBerg J.L."/>
            <person name="Wade C.M."/>
            <person name="Walker J.A."/>
            <person name="Waters P.D."/>
            <person name="Webber C."/>
            <person name="Weidman J.R."/>
            <person name="Xie X."/>
            <person name="Zody M.C."/>
            <person name="Baldwin J."/>
            <person name="Abdouelleil A."/>
            <person name="Abdulkadir J."/>
            <person name="Abebe A."/>
            <person name="Abera B."/>
            <person name="Abreu J."/>
            <person name="Acer S.C."/>
            <person name="Aftuck L."/>
            <person name="Alexander A."/>
            <person name="An P."/>
            <person name="Anderson E."/>
            <person name="Anderson S."/>
            <person name="Arachi H."/>
            <person name="Azer M."/>
            <person name="Bachantsang P."/>
            <person name="Barry A."/>
            <person name="Bayul T."/>
            <person name="Berlin A."/>
            <person name="Bessette D."/>
            <person name="Bloom T."/>
            <person name="Bloom T."/>
            <person name="Boguslavskiy L."/>
            <person name="Bonnet C."/>
            <person name="Boukhgalter B."/>
            <person name="Bourzgui I."/>
            <person name="Brown A."/>
            <person name="Cahill P."/>
            <person name="Channer S."/>
            <person name="Cheshatsang Y."/>
            <person name="Chuda L."/>
            <person name="Citroen M."/>
            <person name="Collymore A."/>
            <person name="Cooke P."/>
            <person name="Costello M."/>
            <person name="D'Aco K."/>
            <person name="Daza R."/>
            <person name="De Haan G."/>
            <person name="DeGray S."/>
            <person name="DeMaso C."/>
            <person name="Dhargay N."/>
            <person name="Dooley K."/>
            <person name="Dooley E."/>
            <person name="Doricent M."/>
            <person name="Dorje P."/>
            <person name="Dorjee K."/>
            <person name="Dupes A."/>
            <person name="Elong R."/>
            <person name="Falk J."/>
            <person name="Farina A."/>
            <person name="Faro S."/>
            <person name="Ferguson D."/>
            <person name="Fisher S."/>
            <person name="Foley C.D."/>
            <person name="Franke A."/>
            <person name="Friedrich D."/>
            <person name="Gadbois L."/>
            <person name="Gearin G."/>
            <person name="Gearin C.R."/>
            <person name="Giannoukos G."/>
            <person name="Goode T."/>
            <person name="Graham J."/>
            <person name="Grandbois E."/>
            <person name="Grewal S."/>
            <person name="Gyaltsen K."/>
            <person name="Hafez N."/>
            <person name="Hagos B."/>
            <person name="Hall J."/>
            <person name="Henson C."/>
            <person name="Hollinger A."/>
            <person name="Honan T."/>
            <person name="Huard M.D."/>
            <person name="Hughes L."/>
            <person name="Hurhula B."/>
            <person name="Husby M.E."/>
            <person name="Kamat A."/>
            <person name="Kanga B."/>
            <person name="Kashin S."/>
            <person name="Khazanovich D."/>
            <person name="Kisner P."/>
            <person name="Lance K."/>
            <person name="Lara M."/>
            <person name="Lee W."/>
            <person name="Lennon N."/>
            <person name="Letendre F."/>
            <person name="LeVine R."/>
            <person name="Lipovsky A."/>
            <person name="Liu X."/>
            <person name="Liu J."/>
            <person name="Liu S."/>
            <person name="Lokyitsang T."/>
            <person name="Lokyitsang Y."/>
            <person name="Lubonja R."/>
            <person name="Lui A."/>
            <person name="MacDonald P."/>
            <person name="Magnisalis V."/>
            <person name="Maru K."/>
            <person name="Matthews C."/>
            <person name="McCusker W."/>
            <person name="McDonough S."/>
            <person name="Mehta T."/>
            <person name="Meldrim J."/>
            <person name="Meneus L."/>
            <person name="Mihai O."/>
            <person name="Mihalev A."/>
            <person name="Mihova T."/>
            <person name="Mittelman R."/>
            <person name="Mlenga V."/>
            <person name="Montmayeur A."/>
            <person name="Mulrain L."/>
            <person name="Navidi A."/>
            <person name="Naylor J."/>
            <person name="Negash T."/>
            <person name="Nguyen T."/>
            <person name="Nguyen N."/>
            <person name="Nicol R."/>
            <person name="Norbu C."/>
            <person name="Norbu N."/>
            <person name="Novod N."/>
            <person name="O'Neill B."/>
            <person name="Osman S."/>
            <person name="Markiewicz E."/>
            <person name="Oyono O.L."/>
            <person name="Patti C."/>
            <person name="Phunkhang P."/>
            <person name="Pierre F."/>
            <person name="Priest M."/>
            <person name="Raghuraman S."/>
            <person name="Rege F."/>
            <person name="Reyes R."/>
            <person name="Rise C."/>
            <person name="Rogov P."/>
            <person name="Ross K."/>
            <person name="Ryan E."/>
            <person name="Settipalli S."/>
            <person name="Shea T."/>
            <person name="Sherpa N."/>
            <person name="Shi L."/>
            <person name="Shih D."/>
            <person name="Sparrow T."/>
            <person name="Spaulding J."/>
            <person name="Stalker J."/>
            <person name="Stange-Thomann N."/>
            <person name="Stavropoulos S."/>
            <person name="Stone C."/>
            <person name="Strader C."/>
            <person name="Tesfaye S."/>
            <person name="Thomson T."/>
            <person name="Thoulutsang Y."/>
            <person name="Thoulutsang D."/>
            <person name="Topham K."/>
            <person name="Topping I."/>
            <person name="Tsamla T."/>
            <person name="Vassiliev H."/>
            <person name="Vo A."/>
            <person name="Wangchuk T."/>
            <person name="Wangdi T."/>
            <person name="Weiand M."/>
            <person name="Wilkinson J."/>
            <person name="Wilson A."/>
            <person name="Yadav S."/>
            <person name="Young G."/>
            <person name="Yu Q."/>
            <person name="Zembek L."/>
            <person name="Zhong D."/>
            <person name="Zimmer A."/>
            <person name="Zwirko Z."/>
            <person name="Jaffe D.B."/>
            <person name="Alvarez P."/>
            <person name="Brockman W."/>
            <person name="Butler J."/>
            <person name="Chin C."/>
            <person name="Gnerre S."/>
            <person name="MacCallum I."/>
            <person name="Graves J.A."/>
            <person name="Ponting C.P."/>
            <person name="Breen M."/>
            <person name="Samollow P.B."/>
            <person name="Lander E.S."/>
            <person name="Lindblad-Toh K."/>
        </authorList>
    </citation>
    <scope>NUCLEOTIDE SEQUENCE [LARGE SCALE GENOMIC DNA]</scope>
</reference>
<evidence type="ECO:0000313" key="7">
    <source>
        <dbReference type="Proteomes" id="UP000002280"/>
    </source>
</evidence>
<evidence type="ECO:0000313" key="6">
    <source>
        <dbReference type="Ensembl" id="ENSMODP00000026605.1"/>
    </source>
</evidence>
<keyword evidence="2" id="KW-0378">Hydrolase</keyword>
<reference evidence="6" key="3">
    <citation type="submission" date="2025-09" db="UniProtKB">
        <authorList>
            <consortium name="Ensembl"/>
        </authorList>
    </citation>
    <scope>IDENTIFICATION</scope>
</reference>
<dbReference type="STRING" id="13616.ENSMODP00000026605"/>
<dbReference type="eggNOG" id="KOG1515">
    <property type="taxonomic scope" value="Eukaryota"/>
</dbReference>
<dbReference type="InParanoid" id="F7GEA2"/>
<evidence type="ECO:0000256" key="3">
    <source>
        <dbReference type="ARBA" id="ARBA00023157"/>
    </source>
</evidence>
<comment type="similarity">
    <text evidence="1">Belongs to the 'GDXG' lipolytic enzyme family.</text>
</comment>
<feature type="active site" evidence="4">
    <location>
        <position position="343"/>
    </location>
</feature>
<dbReference type="Ensembl" id="ENSMODT00000027081.3">
    <property type="protein sequence ID" value="ENSMODP00000026605.1"/>
    <property type="gene ID" value="ENSMODG00000021282.4"/>
</dbReference>
<dbReference type="GO" id="GO:0052689">
    <property type="term" value="F:carboxylic ester hydrolase activity"/>
    <property type="evidence" value="ECO:0007669"/>
    <property type="project" value="InterPro"/>
</dbReference>
<protein>
    <submittedName>
        <fullName evidence="6">Arylacetamide deacetylase-like</fullName>
    </submittedName>
</protein>
<dbReference type="PANTHER" id="PTHR48081:SF28">
    <property type="entry name" value="ALPHA_BETA HYDROLASE FOLD-3 DOMAIN-CONTAINING PROTEIN"/>
    <property type="match status" value="1"/>
</dbReference>
<evidence type="ECO:0000256" key="4">
    <source>
        <dbReference type="PIRSR" id="PIRSR037251-1"/>
    </source>
</evidence>
<keyword evidence="3" id="KW-1015">Disulfide bond</keyword>
<feature type="active site" evidence="4">
    <location>
        <position position="373"/>
    </location>
</feature>